<dbReference type="AlphaFoldDB" id="A0A841GIP0"/>
<gene>
    <name evidence="2" type="ORF">HNR75_002484</name>
</gene>
<feature type="transmembrane region" description="Helical" evidence="1">
    <location>
        <begin position="168"/>
        <end position="185"/>
    </location>
</feature>
<evidence type="ECO:0000256" key="1">
    <source>
        <dbReference type="SAM" id="Phobius"/>
    </source>
</evidence>
<keyword evidence="1" id="KW-0472">Membrane</keyword>
<keyword evidence="1" id="KW-0812">Transmembrane</keyword>
<feature type="transmembrane region" description="Helical" evidence="1">
    <location>
        <begin position="55"/>
        <end position="74"/>
    </location>
</feature>
<name>A0A841GIP0_9GAMM</name>
<dbReference type="Pfam" id="PF04474">
    <property type="entry name" value="DUF554"/>
    <property type="match status" value="1"/>
</dbReference>
<accession>A0A841GIP0</accession>
<comment type="caution">
    <text evidence="2">The sequence shown here is derived from an EMBL/GenBank/DDBJ whole genome shotgun (WGS) entry which is preliminary data.</text>
</comment>
<feature type="transmembrane region" description="Helical" evidence="1">
    <location>
        <begin position="144"/>
        <end position="163"/>
    </location>
</feature>
<feature type="transmembrane region" description="Helical" evidence="1">
    <location>
        <begin position="216"/>
        <end position="236"/>
    </location>
</feature>
<organism evidence="2 3">
    <name type="scientific">Tolumonas osonensis</name>
    <dbReference type="NCBI Taxonomy" id="675874"/>
    <lineage>
        <taxon>Bacteria</taxon>
        <taxon>Pseudomonadati</taxon>
        <taxon>Pseudomonadota</taxon>
        <taxon>Gammaproteobacteria</taxon>
        <taxon>Aeromonadales</taxon>
        <taxon>Aeromonadaceae</taxon>
        <taxon>Tolumonas</taxon>
    </lineage>
</organism>
<dbReference type="PANTHER" id="PTHR36111">
    <property type="entry name" value="INNER MEMBRANE PROTEIN-RELATED"/>
    <property type="match status" value="1"/>
</dbReference>
<protein>
    <recommendedName>
        <fullName evidence="4">DUF554 domain-containing protein</fullName>
    </recommendedName>
</protein>
<sequence length="238" mass="25172">MLGPWINSGALLLGGALGTLLGKVIPKRVREALPLSCGLMSIGIGTIMLNKVQTIPPVAMALLAGAFLGELLYLEKRLETGINWIQERITSRTQSAGAKPLPQGFILKFVTILVLFCISGMGIFGSMQEGISGDATVLITKSILDLFTATIFATELGLAVILIAIPQIVIQSTLFFAAVLLLPLLTPTMQADFSACGGIVMLATGLRICGIKIFPIVNMLPALILVMPLSALWAHFVG</sequence>
<evidence type="ECO:0008006" key="4">
    <source>
        <dbReference type="Google" id="ProtNLM"/>
    </source>
</evidence>
<feature type="transmembrane region" description="Helical" evidence="1">
    <location>
        <begin position="32"/>
        <end position="49"/>
    </location>
</feature>
<dbReference type="Proteomes" id="UP000585721">
    <property type="component" value="Unassembled WGS sequence"/>
</dbReference>
<evidence type="ECO:0000313" key="2">
    <source>
        <dbReference type="EMBL" id="MBB6056546.1"/>
    </source>
</evidence>
<evidence type="ECO:0000313" key="3">
    <source>
        <dbReference type="Proteomes" id="UP000585721"/>
    </source>
</evidence>
<feature type="transmembrane region" description="Helical" evidence="1">
    <location>
        <begin position="105"/>
        <end position="124"/>
    </location>
</feature>
<dbReference type="EMBL" id="JACHGR010000008">
    <property type="protein sequence ID" value="MBB6056546.1"/>
    <property type="molecule type" value="Genomic_DNA"/>
</dbReference>
<proteinExistence type="predicted"/>
<reference evidence="2 3" key="1">
    <citation type="submission" date="2020-08" db="EMBL/GenBank/DDBJ databases">
        <title>Genomic Encyclopedia of Type Strains, Phase IV (KMG-IV): sequencing the most valuable type-strain genomes for metagenomic binning, comparative biology and taxonomic classification.</title>
        <authorList>
            <person name="Goeker M."/>
        </authorList>
    </citation>
    <scope>NUCLEOTIDE SEQUENCE [LARGE SCALE GENOMIC DNA]</scope>
    <source>
        <strain evidence="2 3">DSM 22975</strain>
    </source>
</reference>
<feature type="transmembrane region" description="Helical" evidence="1">
    <location>
        <begin position="6"/>
        <end position="25"/>
    </location>
</feature>
<keyword evidence="3" id="KW-1185">Reference proteome</keyword>
<keyword evidence="1" id="KW-1133">Transmembrane helix</keyword>
<dbReference type="InterPro" id="IPR007563">
    <property type="entry name" value="DUF554"/>
</dbReference>
<dbReference type="PANTHER" id="PTHR36111:SF2">
    <property type="entry name" value="INNER MEMBRANE PROTEIN"/>
    <property type="match status" value="1"/>
</dbReference>
<dbReference type="RefSeq" id="WP_188027272.1">
    <property type="nucleotide sequence ID" value="NZ_JACHGR010000008.1"/>
</dbReference>